<dbReference type="Proteomes" id="UP000011713">
    <property type="component" value="Unassembled WGS sequence"/>
</dbReference>
<accession>M4B5U2</accession>
<organism evidence="1 2">
    <name type="scientific">Hyaloperonospora arabidopsidis (strain Emoy2)</name>
    <name type="common">Downy mildew agent</name>
    <name type="synonym">Peronospora arabidopsidis</name>
    <dbReference type="NCBI Taxonomy" id="559515"/>
    <lineage>
        <taxon>Eukaryota</taxon>
        <taxon>Sar</taxon>
        <taxon>Stramenopiles</taxon>
        <taxon>Oomycota</taxon>
        <taxon>Peronosporomycetes</taxon>
        <taxon>Peronosporales</taxon>
        <taxon>Peronosporaceae</taxon>
        <taxon>Hyaloperonospora</taxon>
    </lineage>
</organism>
<evidence type="ECO:0000313" key="2">
    <source>
        <dbReference type="Proteomes" id="UP000011713"/>
    </source>
</evidence>
<reference evidence="2" key="1">
    <citation type="journal article" date="2010" name="Science">
        <title>Signatures of adaptation to obligate biotrophy in the Hyaloperonospora arabidopsidis genome.</title>
        <authorList>
            <person name="Baxter L."/>
            <person name="Tripathy S."/>
            <person name="Ishaque N."/>
            <person name="Boot N."/>
            <person name="Cabral A."/>
            <person name="Kemen E."/>
            <person name="Thines M."/>
            <person name="Ah-Fong A."/>
            <person name="Anderson R."/>
            <person name="Badejoko W."/>
            <person name="Bittner-Eddy P."/>
            <person name="Boore J.L."/>
            <person name="Chibucos M.C."/>
            <person name="Coates M."/>
            <person name="Dehal P."/>
            <person name="Delehaunty K."/>
            <person name="Dong S."/>
            <person name="Downton P."/>
            <person name="Dumas B."/>
            <person name="Fabro G."/>
            <person name="Fronick C."/>
            <person name="Fuerstenberg S.I."/>
            <person name="Fulton L."/>
            <person name="Gaulin E."/>
            <person name="Govers F."/>
            <person name="Hughes L."/>
            <person name="Humphray S."/>
            <person name="Jiang R.H."/>
            <person name="Judelson H."/>
            <person name="Kamoun S."/>
            <person name="Kyung K."/>
            <person name="Meijer H."/>
            <person name="Minx P."/>
            <person name="Morris P."/>
            <person name="Nelson J."/>
            <person name="Phuntumart V."/>
            <person name="Qutob D."/>
            <person name="Rehmany A."/>
            <person name="Rougon-Cardoso A."/>
            <person name="Ryden P."/>
            <person name="Torto-Alalibo T."/>
            <person name="Studholme D."/>
            <person name="Wang Y."/>
            <person name="Win J."/>
            <person name="Wood J."/>
            <person name="Clifton S.W."/>
            <person name="Rogers J."/>
            <person name="Van den Ackerveken G."/>
            <person name="Jones J.D."/>
            <person name="McDowell J.M."/>
            <person name="Beynon J."/>
            <person name="Tyler B.M."/>
        </authorList>
    </citation>
    <scope>NUCLEOTIDE SEQUENCE [LARGE SCALE GENOMIC DNA]</scope>
    <source>
        <strain evidence="2">Emoy2</strain>
    </source>
</reference>
<dbReference type="HOGENOM" id="CLU_2965785_0_0_1"/>
<protein>
    <submittedName>
        <fullName evidence="1">Uncharacterized protein</fullName>
    </submittedName>
</protein>
<reference evidence="1" key="2">
    <citation type="submission" date="2015-06" db="UniProtKB">
        <authorList>
            <consortium name="EnsemblProtists"/>
        </authorList>
    </citation>
    <scope>IDENTIFICATION</scope>
    <source>
        <strain evidence="1">Emoy2</strain>
    </source>
</reference>
<sequence length="59" mass="6646">MLGRGRDPSKTDGCREAPVGRPELASCWLKLPGRASPQPDQDWRSVMHDYTITNARYSD</sequence>
<dbReference type="VEuPathDB" id="FungiDB:HpaG801642"/>
<proteinExistence type="predicted"/>
<dbReference type="EnsemblProtists" id="HpaT801642">
    <property type="protein sequence ID" value="HpaP801642"/>
    <property type="gene ID" value="HpaG801642"/>
</dbReference>
<name>M4B5U2_HYAAE</name>
<dbReference type="EMBL" id="JH598461">
    <property type="status" value="NOT_ANNOTATED_CDS"/>
    <property type="molecule type" value="Genomic_DNA"/>
</dbReference>
<dbReference type="InParanoid" id="M4B5U2"/>
<keyword evidence="2" id="KW-1185">Reference proteome</keyword>
<dbReference type="AlphaFoldDB" id="M4B5U2"/>
<evidence type="ECO:0000313" key="1">
    <source>
        <dbReference type="EnsemblProtists" id="HpaP801642"/>
    </source>
</evidence>